<evidence type="ECO:0000313" key="10">
    <source>
        <dbReference type="Proteomes" id="UP000177798"/>
    </source>
</evidence>
<dbReference type="InterPro" id="IPR001841">
    <property type="entry name" value="Znf_RING"/>
</dbReference>
<dbReference type="InterPro" id="IPR051826">
    <property type="entry name" value="E3_ubiquitin-ligase_domain"/>
</dbReference>
<evidence type="ECO:0000256" key="5">
    <source>
        <dbReference type="ARBA" id="ARBA00022833"/>
    </source>
</evidence>
<evidence type="ECO:0000256" key="6">
    <source>
        <dbReference type="PROSITE-ProRule" id="PRU00175"/>
    </source>
</evidence>
<dbReference type="EMBL" id="CP017826">
    <property type="protein sequence ID" value="APA14848.1"/>
    <property type="molecule type" value="Genomic_DNA"/>
</dbReference>
<name>A0A1D9QIT8_SCLS1</name>
<dbReference type="OrthoDB" id="8062037at2759"/>
<dbReference type="PANTHER" id="PTHR22765:SF411">
    <property type="entry name" value="OS02G0248440 PROTEIN"/>
    <property type="match status" value="1"/>
</dbReference>
<dbReference type="Pfam" id="PF12678">
    <property type="entry name" value="zf-rbx1"/>
    <property type="match status" value="1"/>
</dbReference>
<feature type="domain" description="RING-type" evidence="8">
    <location>
        <begin position="152"/>
        <end position="205"/>
    </location>
</feature>
<evidence type="ECO:0000256" key="3">
    <source>
        <dbReference type="ARBA" id="ARBA00022771"/>
    </source>
</evidence>
<sequence length="231" mass="26103">MPSEENSASGPAGPYHTEYQGDSESLELNESVYDGDISDDLTDNELQDAELSERLHQEVSDYFSRNVMDRQHIFGAFRLYERILIEHRGRSNSRVLRAADFREQVAGFSNVFMRYLIHVRNPAIKLGTRDQAIDNLLIPAPVDETQAELEPCPICNETFEAATGDGKSRTNHEACMLPDCKHVFGRECIGKWLKKAGKNTCPMCRAKIDLSSFRASNTFKGLRELMAGVRR</sequence>
<dbReference type="VEuPathDB" id="FungiDB:sscle_13g096180"/>
<dbReference type="GO" id="GO:0008270">
    <property type="term" value="F:zinc ion binding"/>
    <property type="evidence" value="ECO:0007669"/>
    <property type="project" value="UniProtKB-KW"/>
</dbReference>
<comment type="pathway">
    <text evidence="1">Protein modification; protein ubiquitination.</text>
</comment>
<evidence type="ECO:0000256" key="7">
    <source>
        <dbReference type="SAM" id="MobiDB-lite"/>
    </source>
</evidence>
<dbReference type="InterPro" id="IPR024766">
    <property type="entry name" value="Znf_RING_H2"/>
</dbReference>
<keyword evidence="3 6" id="KW-0863">Zinc-finger</keyword>
<evidence type="ECO:0000259" key="8">
    <source>
        <dbReference type="PROSITE" id="PS50089"/>
    </source>
</evidence>
<evidence type="ECO:0000256" key="2">
    <source>
        <dbReference type="ARBA" id="ARBA00022723"/>
    </source>
</evidence>
<organism evidence="9 10">
    <name type="scientific">Sclerotinia sclerotiorum (strain ATCC 18683 / 1980 / Ss-1)</name>
    <name type="common">White mold</name>
    <name type="synonym">Whetzelinia sclerotiorum</name>
    <dbReference type="NCBI Taxonomy" id="665079"/>
    <lineage>
        <taxon>Eukaryota</taxon>
        <taxon>Fungi</taxon>
        <taxon>Dikarya</taxon>
        <taxon>Ascomycota</taxon>
        <taxon>Pezizomycotina</taxon>
        <taxon>Leotiomycetes</taxon>
        <taxon>Helotiales</taxon>
        <taxon>Sclerotiniaceae</taxon>
        <taxon>Sclerotinia</taxon>
    </lineage>
</organism>
<keyword evidence="2" id="KW-0479">Metal-binding</keyword>
<dbReference type="Proteomes" id="UP000177798">
    <property type="component" value="Chromosome 13"/>
</dbReference>
<dbReference type="Gene3D" id="3.30.40.10">
    <property type="entry name" value="Zinc/RING finger domain, C3HC4 (zinc finger)"/>
    <property type="match status" value="1"/>
</dbReference>
<evidence type="ECO:0000313" key="9">
    <source>
        <dbReference type="EMBL" id="APA14848.1"/>
    </source>
</evidence>
<dbReference type="InterPro" id="IPR013083">
    <property type="entry name" value="Znf_RING/FYVE/PHD"/>
</dbReference>
<evidence type="ECO:0000256" key="4">
    <source>
        <dbReference type="ARBA" id="ARBA00022786"/>
    </source>
</evidence>
<dbReference type="GO" id="GO:0016567">
    <property type="term" value="P:protein ubiquitination"/>
    <property type="evidence" value="ECO:0007669"/>
    <property type="project" value="UniProtKB-UniPathway"/>
</dbReference>
<dbReference type="SMART" id="SM00184">
    <property type="entry name" value="RING"/>
    <property type="match status" value="1"/>
</dbReference>
<feature type="region of interest" description="Disordered" evidence="7">
    <location>
        <begin position="1"/>
        <end position="26"/>
    </location>
</feature>
<evidence type="ECO:0000256" key="1">
    <source>
        <dbReference type="ARBA" id="ARBA00004906"/>
    </source>
</evidence>
<dbReference type="UniPathway" id="UPA00143"/>
<keyword evidence="4" id="KW-0833">Ubl conjugation pathway</keyword>
<dbReference type="GO" id="GO:0051603">
    <property type="term" value="P:proteolysis involved in protein catabolic process"/>
    <property type="evidence" value="ECO:0007669"/>
    <property type="project" value="UniProtKB-ARBA"/>
</dbReference>
<dbReference type="SUPFAM" id="SSF57850">
    <property type="entry name" value="RING/U-box"/>
    <property type="match status" value="1"/>
</dbReference>
<dbReference type="PROSITE" id="PS50089">
    <property type="entry name" value="ZF_RING_2"/>
    <property type="match status" value="1"/>
</dbReference>
<gene>
    <name evidence="9" type="ORF">sscle_13g096180</name>
</gene>
<dbReference type="AlphaFoldDB" id="A0A1D9QIT8"/>
<accession>A0A1D9QIT8</accession>
<dbReference type="PANTHER" id="PTHR22765">
    <property type="entry name" value="RING FINGER AND PROTEASE ASSOCIATED DOMAIN-CONTAINING"/>
    <property type="match status" value="1"/>
</dbReference>
<reference evidence="10" key="1">
    <citation type="journal article" date="2017" name="Genome Biol. Evol.">
        <title>The complete genome sequence of the phytopathogenic fungus Sclerotinia sclerotiorum reveals insights into the genome architecture of broad host range pathogens.</title>
        <authorList>
            <person name="Derbyshire M."/>
            <person name="Denton-Giles M."/>
            <person name="Hegedus D."/>
            <person name="Seifbarghy S."/>
            <person name="Rollins J."/>
            <person name="van Kan J."/>
            <person name="Seidl M.F."/>
            <person name="Faino L."/>
            <person name="Mbengue M."/>
            <person name="Navaud O."/>
            <person name="Raffaele S."/>
            <person name="Hammond-Kosack K."/>
            <person name="Heard S."/>
            <person name="Oliver R."/>
        </authorList>
    </citation>
    <scope>NUCLEOTIDE SEQUENCE [LARGE SCALE GENOMIC DNA]</scope>
    <source>
        <strain evidence="10">ATCC 18683 / 1980 / Ss-1</strain>
    </source>
</reference>
<proteinExistence type="predicted"/>
<protein>
    <recommendedName>
        <fullName evidence="8">RING-type domain-containing protein</fullName>
    </recommendedName>
</protein>
<keyword evidence="5" id="KW-0862">Zinc</keyword>